<feature type="transmembrane region" description="Helical" evidence="13">
    <location>
        <begin position="160"/>
        <end position="179"/>
    </location>
</feature>
<evidence type="ECO:0000256" key="9">
    <source>
        <dbReference type="ARBA" id="ARBA00023180"/>
    </source>
</evidence>
<dbReference type="GO" id="GO:0005886">
    <property type="term" value="C:plasma membrane"/>
    <property type="evidence" value="ECO:0007669"/>
    <property type="project" value="UniProtKB-SubCell"/>
</dbReference>
<keyword evidence="2" id="KW-1003">Cell membrane</keyword>
<evidence type="ECO:0000256" key="5">
    <source>
        <dbReference type="ARBA" id="ARBA00023040"/>
    </source>
</evidence>
<feature type="transmembrane region" description="Helical" evidence="13">
    <location>
        <begin position="125"/>
        <end position="148"/>
    </location>
</feature>
<dbReference type="PROSITE" id="PS50262">
    <property type="entry name" value="G_PROTEIN_RECEP_F1_2"/>
    <property type="match status" value="1"/>
</dbReference>
<dbReference type="GO" id="GO:0004982">
    <property type="term" value="F:N-formyl peptide receptor activity"/>
    <property type="evidence" value="ECO:0007669"/>
    <property type="project" value="TreeGrafter"/>
</dbReference>
<dbReference type="SUPFAM" id="SSF81321">
    <property type="entry name" value="Family A G protein-coupled receptor-like"/>
    <property type="match status" value="1"/>
</dbReference>
<feature type="non-terminal residue" evidence="15">
    <location>
        <position position="1"/>
    </location>
</feature>
<keyword evidence="6 13" id="KW-0472">Membrane</keyword>
<evidence type="ECO:0000256" key="6">
    <source>
        <dbReference type="ARBA" id="ARBA00023136"/>
    </source>
</evidence>
<evidence type="ECO:0000256" key="7">
    <source>
        <dbReference type="ARBA" id="ARBA00023157"/>
    </source>
</evidence>
<feature type="domain" description="G-protein coupled receptors family 1 profile" evidence="14">
    <location>
        <begin position="62"/>
        <end position="295"/>
    </location>
</feature>
<feature type="transmembrane region" description="Helical" evidence="13">
    <location>
        <begin position="241"/>
        <end position="259"/>
    </location>
</feature>
<comment type="subcellular location">
    <subcellularLocation>
        <location evidence="1">Cell membrane</location>
        <topology evidence="1">Multi-pass membrane protein</topology>
    </subcellularLocation>
</comment>
<dbReference type="PRINTS" id="PR00237">
    <property type="entry name" value="GPCRRHODOPSN"/>
</dbReference>
<keyword evidence="7" id="KW-1015">Disulfide bond</keyword>
<dbReference type="PANTHER" id="PTHR24225">
    <property type="entry name" value="CHEMOTACTIC RECEPTOR"/>
    <property type="match status" value="1"/>
</dbReference>
<keyword evidence="4 13" id="KW-1133">Transmembrane helix</keyword>
<feature type="transmembrane region" description="Helical" evidence="13">
    <location>
        <begin position="46"/>
        <end position="70"/>
    </location>
</feature>
<dbReference type="Gene3D" id="1.20.1070.10">
    <property type="entry name" value="Rhodopsin 7-helix transmembrane proteins"/>
    <property type="match status" value="1"/>
</dbReference>
<comment type="similarity">
    <text evidence="11">Belongs to the chemokine-like receptor (CMKLR) family.</text>
</comment>
<dbReference type="Proteomes" id="UP000765507">
    <property type="component" value="Unassembled WGS sequence"/>
</dbReference>
<organism evidence="15 16">
    <name type="scientific">Chelydra serpentina</name>
    <name type="common">Snapping turtle</name>
    <name type="synonym">Testudo serpentina</name>
    <dbReference type="NCBI Taxonomy" id="8475"/>
    <lineage>
        <taxon>Eukaryota</taxon>
        <taxon>Metazoa</taxon>
        <taxon>Chordata</taxon>
        <taxon>Craniata</taxon>
        <taxon>Vertebrata</taxon>
        <taxon>Euteleostomi</taxon>
        <taxon>Archelosauria</taxon>
        <taxon>Testudinata</taxon>
        <taxon>Testudines</taxon>
        <taxon>Cryptodira</taxon>
        <taxon>Durocryptodira</taxon>
        <taxon>Americhelydia</taxon>
        <taxon>Chelydroidea</taxon>
        <taxon>Chelydridae</taxon>
        <taxon>Chelydra</taxon>
    </lineage>
</organism>
<feature type="transmembrane region" description="Helical" evidence="13">
    <location>
        <begin position="279"/>
        <end position="298"/>
    </location>
</feature>
<dbReference type="PROSITE" id="PS00237">
    <property type="entry name" value="G_PROTEIN_RECEP_F1_1"/>
    <property type="match status" value="1"/>
</dbReference>
<evidence type="ECO:0000256" key="2">
    <source>
        <dbReference type="ARBA" id="ARBA00022475"/>
    </source>
</evidence>
<dbReference type="PRINTS" id="PR00526">
    <property type="entry name" value="FMETLEUPHER"/>
</dbReference>
<dbReference type="InterPro" id="IPR000826">
    <property type="entry name" value="Formyl_rcpt-rel"/>
</dbReference>
<proteinExistence type="inferred from homology"/>
<keyword evidence="16" id="KW-1185">Reference proteome</keyword>
<evidence type="ECO:0000256" key="13">
    <source>
        <dbReference type="SAM" id="Phobius"/>
    </source>
</evidence>
<keyword evidence="5 12" id="KW-0297">G-protein coupled receptor</keyword>
<comment type="caution">
    <text evidence="15">The sequence shown here is derived from an EMBL/GenBank/DDBJ whole genome shotgun (WGS) entry which is preliminary data.</text>
</comment>
<evidence type="ECO:0000256" key="3">
    <source>
        <dbReference type="ARBA" id="ARBA00022692"/>
    </source>
</evidence>
<keyword evidence="9" id="KW-0325">Glycoprotein</keyword>
<keyword evidence="3 12" id="KW-0812">Transmembrane</keyword>
<dbReference type="InterPro" id="IPR017452">
    <property type="entry name" value="GPCR_Rhodpsn_7TM"/>
</dbReference>
<evidence type="ECO:0000256" key="12">
    <source>
        <dbReference type="RuleBase" id="RU000688"/>
    </source>
</evidence>
<evidence type="ECO:0000313" key="15">
    <source>
        <dbReference type="EMBL" id="KAG6923148.1"/>
    </source>
</evidence>
<feature type="transmembrane region" description="Helical" evidence="13">
    <location>
        <begin position="82"/>
        <end position="105"/>
    </location>
</feature>
<dbReference type="GO" id="GO:0004875">
    <property type="term" value="F:complement receptor activity"/>
    <property type="evidence" value="ECO:0007669"/>
    <property type="project" value="TreeGrafter"/>
</dbReference>
<dbReference type="InterPro" id="IPR000276">
    <property type="entry name" value="GPCR_Rhodpsn"/>
</dbReference>
<dbReference type="AlphaFoldDB" id="A0A8T1S2U0"/>
<evidence type="ECO:0000256" key="10">
    <source>
        <dbReference type="ARBA" id="ARBA00023224"/>
    </source>
</evidence>
<sequence>MEETTPFQPSWAHPAFPYVNSTLRPFFKNPSQHREEGGAQREWTGVLFAVLFGLGFLLGVLGNGLVIFIASFRMTKTVISIWYLNLAVADFIFTSFLSVEVAYAALGFHWPFGRTLCKIHSAVSFLNLFASVFLLTAISADRCVSVAWPIWAHKHRSPRLAFWSFPLAGGTTLCYNNYIPMGNFTREEVATLWKHRHRAMVLTCFVAGFLVPFAIILTCYSVIAAKLTRNQLARSARPYKIMVAVVTAFFLCWFPYHLFALLAMSAKGATPTLQVLHDVALPLAYLNSCLNPALYAFIGWGCKDTLWLSVVSAFRRAFSEAEARATLP</sequence>
<dbReference type="OrthoDB" id="9425075at2759"/>
<gene>
    <name evidence="15" type="ORF">G0U57_021395</name>
</gene>
<evidence type="ECO:0000256" key="8">
    <source>
        <dbReference type="ARBA" id="ARBA00023170"/>
    </source>
</evidence>
<evidence type="ECO:0000256" key="11">
    <source>
        <dbReference type="ARBA" id="ARBA00025736"/>
    </source>
</evidence>
<keyword evidence="10 12" id="KW-0807">Transducer</keyword>
<evidence type="ECO:0000313" key="16">
    <source>
        <dbReference type="Proteomes" id="UP000765507"/>
    </source>
</evidence>
<evidence type="ECO:0000256" key="1">
    <source>
        <dbReference type="ARBA" id="ARBA00004651"/>
    </source>
</evidence>
<dbReference type="EMBL" id="JAHGAV010000962">
    <property type="protein sequence ID" value="KAG6923148.1"/>
    <property type="molecule type" value="Genomic_DNA"/>
</dbReference>
<reference evidence="15 16" key="1">
    <citation type="journal article" date="2020" name="G3 (Bethesda)">
        <title>Draft Genome of the Common Snapping Turtle, Chelydra serpentina, a Model for Phenotypic Plasticity in Reptiles.</title>
        <authorList>
            <person name="Das D."/>
            <person name="Singh S.K."/>
            <person name="Bierstedt J."/>
            <person name="Erickson A."/>
            <person name="Galli G.L.J."/>
            <person name="Crossley D.A. 2nd"/>
            <person name="Rhen T."/>
        </authorList>
    </citation>
    <scope>NUCLEOTIDE SEQUENCE [LARGE SCALE GENOMIC DNA]</scope>
    <source>
        <strain evidence="15">KW</strain>
    </source>
</reference>
<evidence type="ECO:0000259" key="14">
    <source>
        <dbReference type="PROSITE" id="PS50262"/>
    </source>
</evidence>
<accession>A0A8T1S2U0</accession>
<feature type="transmembrane region" description="Helical" evidence="13">
    <location>
        <begin position="199"/>
        <end position="220"/>
    </location>
</feature>
<comment type="similarity">
    <text evidence="12">Belongs to the G-protein coupled receptor 1 family.</text>
</comment>
<evidence type="ECO:0000256" key="4">
    <source>
        <dbReference type="ARBA" id="ARBA00022989"/>
    </source>
</evidence>
<protein>
    <submittedName>
        <fullName evidence="15">N-formyl peptide receptor 2-like</fullName>
    </submittedName>
</protein>
<name>A0A8T1S2U0_CHESE</name>
<dbReference type="GO" id="GO:0007200">
    <property type="term" value="P:phospholipase C-activating G protein-coupled receptor signaling pathway"/>
    <property type="evidence" value="ECO:0007669"/>
    <property type="project" value="TreeGrafter"/>
</dbReference>
<dbReference type="GO" id="GO:0006954">
    <property type="term" value="P:inflammatory response"/>
    <property type="evidence" value="ECO:0007669"/>
    <property type="project" value="TreeGrafter"/>
</dbReference>
<dbReference type="Pfam" id="PF00001">
    <property type="entry name" value="7tm_1"/>
    <property type="match status" value="1"/>
</dbReference>
<dbReference type="GO" id="GO:0007204">
    <property type="term" value="P:positive regulation of cytosolic calcium ion concentration"/>
    <property type="evidence" value="ECO:0007669"/>
    <property type="project" value="TreeGrafter"/>
</dbReference>
<dbReference type="PANTHER" id="PTHR24225:SF0">
    <property type="entry name" value="N-FORMYL PEPTIDE RECEPTOR 2"/>
    <property type="match status" value="1"/>
</dbReference>
<keyword evidence="8 12" id="KW-0675">Receptor</keyword>